<dbReference type="RefSeq" id="WP_127832947.1">
    <property type="nucleotide sequence ID" value="NZ_RZYA01000030.1"/>
</dbReference>
<evidence type="ECO:0000313" key="1">
    <source>
        <dbReference type="EMBL" id="RVU15904.1"/>
    </source>
</evidence>
<evidence type="ECO:0000313" key="2">
    <source>
        <dbReference type="Proteomes" id="UP000283128"/>
    </source>
</evidence>
<dbReference type="AlphaFoldDB" id="A0A437P0U5"/>
<dbReference type="Proteomes" id="UP000283128">
    <property type="component" value="Unassembled WGS sequence"/>
</dbReference>
<gene>
    <name evidence="1" type="ORF">EOT10_38010</name>
</gene>
<comment type="caution">
    <text evidence="1">The sequence shown here is derived from an EMBL/GenBank/DDBJ whole genome shotgun (WGS) entry which is preliminary data.</text>
</comment>
<protein>
    <submittedName>
        <fullName evidence="1">Uncharacterized protein</fullName>
    </submittedName>
</protein>
<proteinExistence type="predicted"/>
<reference evidence="1 2" key="1">
    <citation type="submission" date="2019-01" db="EMBL/GenBank/DDBJ databases">
        <title>Genome sequences of Streptomyces and Rhizobium isolates collected from root and soil.</title>
        <authorList>
            <person name="Chhettri S."/>
            <person name="Sevigny J.L."/>
            <person name="Sen A."/>
            <person name="Ennis N."/>
            <person name="Tisa L."/>
        </authorList>
    </citation>
    <scope>NUCLEOTIDE SEQUENCE [LARGE SCALE GENOMIC DNA]</scope>
    <source>
        <strain evidence="1 2">San01</strain>
    </source>
</reference>
<name>A0A437P0U5_9ACTN</name>
<keyword evidence="2" id="KW-1185">Reference proteome</keyword>
<sequence length="67" mass="7101">MDNSSGSVPASVRETISGIVTAVHDGDDARIKALLERLSKDADPAVLLLLHSRLNEDLRGPGARLPL</sequence>
<accession>A0A437P0U5</accession>
<dbReference type="EMBL" id="RZYA01000030">
    <property type="protein sequence ID" value="RVU15904.1"/>
    <property type="molecule type" value="Genomic_DNA"/>
</dbReference>
<organism evidence="1 2">
    <name type="scientific">Streptomyces antnestii</name>
    <dbReference type="NCBI Taxonomy" id="2494256"/>
    <lineage>
        <taxon>Bacteria</taxon>
        <taxon>Bacillati</taxon>
        <taxon>Actinomycetota</taxon>
        <taxon>Actinomycetes</taxon>
        <taxon>Kitasatosporales</taxon>
        <taxon>Streptomycetaceae</taxon>
        <taxon>Streptomyces</taxon>
    </lineage>
</organism>